<name>A0A5P8M5E3_9LACO</name>
<dbReference type="AlphaFoldDB" id="A0A5P8M5E3"/>
<dbReference type="EMBL" id="CP045143">
    <property type="protein sequence ID" value="QFR23728.1"/>
    <property type="molecule type" value="Genomic_DNA"/>
</dbReference>
<dbReference type="PROSITE" id="PS50943">
    <property type="entry name" value="HTH_CROC1"/>
    <property type="match status" value="1"/>
</dbReference>
<dbReference type="SMART" id="SM00530">
    <property type="entry name" value="HTH_XRE"/>
    <property type="match status" value="1"/>
</dbReference>
<gene>
    <name evidence="2" type="ORF">D1010_10100</name>
</gene>
<dbReference type="Pfam" id="PF01381">
    <property type="entry name" value="HTH_3"/>
    <property type="match status" value="1"/>
</dbReference>
<dbReference type="InterPro" id="IPR001387">
    <property type="entry name" value="Cro/C1-type_HTH"/>
</dbReference>
<feature type="domain" description="HTH cro/C1-type" evidence="1">
    <location>
        <begin position="6"/>
        <end position="60"/>
    </location>
</feature>
<dbReference type="SUPFAM" id="SSF47413">
    <property type="entry name" value="lambda repressor-like DNA-binding domains"/>
    <property type="match status" value="1"/>
</dbReference>
<dbReference type="Gene3D" id="1.10.260.40">
    <property type="entry name" value="lambda repressor-like DNA-binding domains"/>
    <property type="match status" value="1"/>
</dbReference>
<dbReference type="GO" id="GO:0003677">
    <property type="term" value="F:DNA binding"/>
    <property type="evidence" value="ECO:0007669"/>
    <property type="project" value="InterPro"/>
</dbReference>
<dbReference type="KEGG" id="lhb:D1010_10100"/>
<reference evidence="2 3" key="1">
    <citation type="submission" date="2019-10" db="EMBL/GenBank/DDBJ databases">
        <title>The completed genome of Lactobacillus harbinensis M1.</title>
        <authorList>
            <person name="Zheng Y."/>
        </authorList>
    </citation>
    <scope>NUCLEOTIDE SEQUENCE [LARGE SCALE GENOMIC DNA]</scope>
    <source>
        <strain evidence="2 3">M1</strain>
    </source>
</reference>
<organism evidence="2 3">
    <name type="scientific">Schleiferilactobacillus harbinensis</name>
    <dbReference type="NCBI Taxonomy" id="304207"/>
    <lineage>
        <taxon>Bacteria</taxon>
        <taxon>Bacillati</taxon>
        <taxon>Bacillota</taxon>
        <taxon>Bacilli</taxon>
        <taxon>Lactobacillales</taxon>
        <taxon>Lactobacillaceae</taxon>
        <taxon>Schleiferilactobacillus</taxon>
    </lineage>
</organism>
<dbReference type="Proteomes" id="UP000326779">
    <property type="component" value="Chromosome"/>
</dbReference>
<dbReference type="InterPro" id="IPR010982">
    <property type="entry name" value="Lambda_DNA-bd_dom_sf"/>
</dbReference>
<evidence type="ECO:0000313" key="3">
    <source>
        <dbReference type="Proteomes" id="UP000326779"/>
    </source>
</evidence>
<sequence>MEQLSLKAARVNAGYTQEALAQKLGVVPKTVSEWENHAVPIKSLYIYAVAYVLKIDADQIRP</sequence>
<evidence type="ECO:0000259" key="1">
    <source>
        <dbReference type="PROSITE" id="PS50943"/>
    </source>
</evidence>
<evidence type="ECO:0000313" key="2">
    <source>
        <dbReference type="EMBL" id="QFR23728.1"/>
    </source>
</evidence>
<protein>
    <submittedName>
        <fullName evidence="2">Helix-turn-helix domain-containing protein</fullName>
    </submittedName>
</protein>
<accession>A0A5P8M5E3</accession>
<dbReference type="CDD" id="cd00093">
    <property type="entry name" value="HTH_XRE"/>
    <property type="match status" value="1"/>
</dbReference>
<proteinExistence type="predicted"/>
<dbReference type="RefSeq" id="WP_152260921.1">
    <property type="nucleotide sequence ID" value="NZ_CP045143.1"/>
</dbReference>